<organism evidence="2 3">
    <name type="scientific">Colletotrichum costaricense</name>
    <dbReference type="NCBI Taxonomy" id="1209916"/>
    <lineage>
        <taxon>Eukaryota</taxon>
        <taxon>Fungi</taxon>
        <taxon>Dikarya</taxon>
        <taxon>Ascomycota</taxon>
        <taxon>Pezizomycotina</taxon>
        <taxon>Sordariomycetes</taxon>
        <taxon>Hypocreomycetidae</taxon>
        <taxon>Glomerellales</taxon>
        <taxon>Glomerellaceae</taxon>
        <taxon>Colletotrichum</taxon>
        <taxon>Colletotrichum acutatum species complex</taxon>
    </lineage>
</organism>
<evidence type="ECO:0000256" key="1">
    <source>
        <dbReference type="SAM" id="MobiDB-lite"/>
    </source>
</evidence>
<proteinExistence type="predicted"/>
<feature type="region of interest" description="Disordered" evidence="1">
    <location>
        <begin position="44"/>
        <end position="113"/>
    </location>
</feature>
<dbReference type="Proteomes" id="UP001240678">
    <property type="component" value="Unassembled WGS sequence"/>
</dbReference>
<evidence type="ECO:0000313" key="3">
    <source>
        <dbReference type="Proteomes" id="UP001240678"/>
    </source>
</evidence>
<gene>
    <name evidence="2" type="ORF">CCOS01_05216</name>
</gene>
<keyword evidence="3" id="KW-1185">Reference proteome</keyword>
<dbReference type="GeneID" id="85336943"/>
<feature type="region of interest" description="Disordered" evidence="1">
    <location>
        <begin position="1"/>
        <end position="28"/>
    </location>
</feature>
<accession>A0AAJ0E1F9</accession>
<sequence length="143" mass="15908">MPSRQGRSWGCRSPGGRGGNTLTSPSMSWLAGVAGQGGTYVTTILWDNPRGDHGERRTCDPKRPESRVQDGSSTRVSKNGRRKQEREALRWPSQPLLKRENNSEDGWRRRKKDANARLGQQIFKWQTSRALALSESDGSSSGP</sequence>
<name>A0AAJ0E1F9_9PEZI</name>
<protein>
    <submittedName>
        <fullName evidence="2">Uncharacterized protein</fullName>
    </submittedName>
</protein>
<feature type="compositionally biased region" description="Basic and acidic residues" evidence="1">
    <location>
        <begin position="49"/>
        <end position="68"/>
    </location>
</feature>
<dbReference type="EMBL" id="MOOE01000005">
    <property type="protein sequence ID" value="KAK1530113.1"/>
    <property type="molecule type" value="Genomic_DNA"/>
</dbReference>
<comment type="caution">
    <text evidence="2">The sequence shown here is derived from an EMBL/GenBank/DDBJ whole genome shotgun (WGS) entry which is preliminary data.</text>
</comment>
<feature type="compositionally biased region" description="Basic and acidic residues" evidence="1">
    <location>
        <begin position="97"/>
        <end position="107"/>
    </location>
</feature>
<evidence type="ECO:0000313" key="2">
    <source>
        <dbReference type="EMBL" id="KAK1530113.1"/>
    </source>
</evidence>
<reference evidence="2 3" key="1">
    <citation type="submission" date="2016-10" db="EMBL/GenBank/DDBJ databases">
        <title>The genome sequence of Colletotrichum fioriniae PJ7.</title>
        <authorList>
            <person name="Baroncelli R."/>
        </authorList>
    </citation>
    <scope>NUCLEOTIDE SEQUENCE [LARGE SCALE GENOMIC DNA]</scope>
    <source>
        <strain evidence="2 3">IMI 309622</strain>
    </source>
</reference>
<dbReference type="AlphaFoldDB" id="A0AAJ0E1F9"/>
<dbReference type="RefSeq" id="XP_060315168.1">
    <property type="nucleotide sequence ID" value="XM_060453396.1"/>
</dbReference>